<evidence type="ECO:0000313" key="3">
    <source>
        <dbReference type="Proteomes" id="UP000250235"/>
    </source>
</evidence>
<evidence type="ECO:0000256" key="1">
    <source>
        <dbReference type="SAM" id="Coils"/>
    </source>
</evidence>
<dbReference type="EMBL" id="KV004717">
    <property type="protein sequence ID" value="KZV35271.1"/>
    <property type="molecule type" value="Genomic_DNA"/>
</dbReference>
<proteinExistence type="predicted"/>
<gene>
    <name evidence="2" type="ORF">F511_42210</name>
</gene>
<keyword evidence="1" id="KW-0175">Coiled coil</keyword>
<protein>
    <recommendedName>
        <fullName evidence="4">Spindle pole body component 110-like</fullName>
    </recommendedName>
</protein>
<dbReference type="Proteomes" id="UP000250235">
    <property type="component" value="Unassembled WGS sequence"/>
</dbReference>
<accession>A0A2Z7BL03</accession>
<feature type="coiled-coil region" evidence="1">
    <location>
        <begin position="3"/>
        <end position="63"/>
    </location>
</feature>
<evidence type="ECO:0008006" key="4">
    <source>
        <dbReference type="Google" id="ProtNLM"/>
    </source>
</evidence>
<reference evidence="2 3" key="1">
    <citation type="journal article" date="2015" name="Proc. Natl. Acad. Sci. U.S.A.">
        <title>The resurrection genome of Boea hygrometrica: A blueprint for survival of dehydration.</title>
        <authorList>
            <person name="Xiao L."/>
            <person name="Yang G."/>
            <person name="Zhang L."/>
            <person name="Yang X."/>
            <person name="Zhao S."/>
            <person name="Ji Z."/>
            <person name="Zhou Q."/>
            <person name="Hu M."/>
            <person name="Wang Y."/>
            <person name="Chen M."/>
            <person name="Xu Y."/>
            <person name="Jin H."/>
            <person name="Xiao X."/>
            <person name="Hu G."/>
            <person name="Bao F."/>
            <person name="Hu Y."/>
            <person name="Wan P."/>
            <person name="Li L."/>
            <person name="Deng X."/>
            <person name="Kuang T."/>
            <person name="Xiang C."/>
            <person name="Zhu J.K."/>
            <person name="Oliver M.J."/>
            <person name="He Y."/>
        </authorList>
    </citation>
    <scope>NUCLEOTIDE SEQUENCE [LARGE SCALE GENOMIC DNA]</scope>
    <source>
        <strain evidence="3">cv. XS01</strain>
    </source>
</reference>
<keyword evidence="3" id="KW-1185">Reference proteome</keyword>
<name>A0A2Z7BL03_9LAMI</name>
<evidence type="ECO:0000313" key="2">
    <source>
        <dbReference type="EMBL" id="KZV35271.1"/>
    </source>
</evidence>
<sequence length="190" mass="21333">MALNELVLEYKKLSQSFEEVKAKKESCANKAELVSSSDMQATLSKLATENDELRRRSEEMFNEKQRLASIIRSWTKSSAFLNKLHGAMKPTGDKSGLGYDGNDSSSAEISLQRHNLVKQRKQHILRSRKEDFVGWGILLLRSLGKASLGRELTRCWRSGGFGSRSRGTAEDLKFCTGNGQYIMNTANKHS</sequence>
<organism evidence="2 3">
    <name type="scientific">Dorcoceras hygrometricum</name>
    <dbReference type="NCBI Taxonomy" id="472368"/>
    <lineage>
        <taxon>Eukaryota</taxon>
        <taxon>Viridiplantae</taxon>
        <taxon>Streptophyta</taxon>
        <taxon>Embryophyta</taxon>
        <taxon>Tracheophyta</taxon>
        <taxon>Spermatophyta</taxon>
        <taxon>Magnoliopsida</taxon>
        <taxon>eudicotyledons</taxon>
        <taxon>Gunneridae</taxon>
        <taxon>Pentapetalae</taxon>
        <taxon>asterids</taxon>
        <taxon>lamiids</taxon>
        <taxon>Lamiales</taxon>
        <taxon>Gesneriaceae</taxon>
        <taxon>Didymocarpoideae</taxon>
        <taxon>Trichosporeae</taxon>
        <taxon>Loxocarpinae</taxon>
        <taxon>Dorcoceras</taxon>
    </lineage>
</organism>
<dbReference type="AlphaFoldDB" id="A0A2Z7BL03"/>